<keyword evidence="9" id="KW-1185">Reference proteome</keyword>
<dbReference type="eggNOG" id="COG2202">
    <property type="taxonomic scope" value="Bacteria"/>
</dbReference>
<dbReference type="InterPro" id="IPR013655">
    <property type="entry name" value="PAS_fold_3"/>
</dbReference>
<feature type="domain" description="PAS" evidence="6">
    <location>
        <begin position="501"/>
        <end position="571"/>
    </location>
</feature>
<dbReference type="PROSITE" id="PS50112">
    <property type="entry name" value="PAS"/>
    <property type="match status" value="6"/>
</dbReference>
<feature type="domain" description="PAC" evidence="7">
    <location>
        <begin position="208"/>
        <end position="260"/>
    </location>
</feature>
<dbReference type="SMART" id="SM00086">
    <property type="entry name" value="PAC"/>
    <property type="match status" value="5"/>
</dbReference>
<keyword evidence="4" id="KW-0808">Transferase</keyword>
<comment type="caution">
    <text evidence="8">The sequence shown here is derived from an EMBL/GenBank/DDBJ whole genome shotgun (WGS) entry which is preliminary data.</text>
</comment>
<dbReference type="PROSITE" id="PS50113">
    <property type="entry name" value="PAC"/>
    <property type="match status" value="5"/>
</dbReference>
<dbReference type="InterPro" id="IPR013656">
    <property type="entry name" value="PAS_4"/>
</dbReference>
<evidence type="ECO:0000313" key="9">
    <source>
        <dbReference type="Proteomes" id="UP000004508"/>
    </source>
</evidence>
<dbReference type="InterPro" id="IPR035965">
    <property type="entry name" value="PAS-like_dom_sf"/>
</dbReference>
<dbReference type="SUPFAM" id="SSF55785">
    <property type="entry name" value="PYP-like sensor domain (PAS domain)"/>
    <property type="match status" value="7"/>
</dbReference>
<feature type="domain" description="PAS" evidence="6">
    <location>
        <begin position="254"/>
        <end position="324"/>
    </location>
</feature>
<sequence length="865" mass="99603">MMFNPQSSESSMLTSRETLLSTLETLPDALFIVDDATTIVYANASAQTMLGASREQFLGNPFWRGVPQLVSPSLYQAVLKTRQTQEPTEVEYWSPITQTRLHVQLTPTMGGLTLQFHEVRALARRQEMVPLSEHLYADILETISDRLVILTPDGMVLAISQRPLEDAHLRREEVVGKPFTETPWWSYAPPVQQQLRAAIEQASRREIVHFETRIRPQEGWYLDLAVTMTPHLNADRQVEYLIYTGLDITARKRAEEGLRVLIGTIPQFVWMMRPDGSCEYTNQRWCDYTNMTSEQAQGDGWLQAIHPDDQQRVLERWQCAVQTGRPYEAEQRLRHGTTGEYRWFLVRGVPHRDDQGTILKWFGTNTDIDEQKQAEQRIKASEENWRVLAETVPQLVWTARPDGALEYWNQRWYAYTGSSPEQALGSGWSQFLHPDDYEHTLTIWHHALAVGEPYEIEYRLKEGQTGAYRWFLARGMPMRDAGGHILKWFGTCTDIHDKKQVEDEIRVLVDAIPQFVWMARPDGSAEYANQRWRDYTNMTAEQAQGDGWLHTIHPDDQQRILEVWQSAVQAGRPYEAELRLRNGTTGDYRWFLARGVPFKDAQGTILKWFGTNTDIDEQKQAEQRIKASEENWRVLAETVPQLVWTARPDGALEYWNQRWYAYSGSSLAQALGHRWSQFLHPDDSQRTLKIWHHALATGEPYEIEYRLKDGQTGAYRWFLTRGVPVRDEAGQIVKWFGTGTDIDDQKRIEETLCQSQERASVLMNSSIIGIIVAEGEQIVDANDSFLHMTGYTREDLREGRINWMQMTPPENLAQSLQAHQELATRQSMTPYEKEYICKDGSRLPVLVGGGCLTASLTPGYRLCAG</sequence>
<evidence type="ECO:0000259" key="7">
    <source>
        <dbReference type="PROSITE" id="PS50113"/>
    </source>
</evidence>
<keyword evidence="3" id="KW-0597">Phosphoprotein</keyword>
<dbReference type="RefSeq" id="WP_007917552.1">
    <property type="nucleotide sequence ID" value="NZ_ADVG01000003.1"/>
</dbReference>
<feature type="domain" description="PAS" evidence="6">
    <location>
        <begin position="15"/>
        <end position="73"/>
    </location>
</feature>
<dbReference type="GO" id="GO:0006355">
    <property type="term" value="P:regulation of DNA-templated transcription"/>
    <property type="evidence" value="ECO:0007669"/>
    <property type="project" value="InterPro"/>
</dbReference>
<evidence type="ECO:0000256" key="2">
    <source>
        <dbReference type="ARBA" id="ARBA00012438"/>
    </source>
</evidence>
<dbReference type="NCBIfam" id="TIGR00229">
    <property type="entry name" value="sensory_box"/>
    <property type="match status" value="7"/>
</dbReference>
<comment type="catalytic activity">
    <reaction evidence="1">
        <text>ATP + protein L-histidine = ADP + protein N-phospho-L-histidine.</text>
        <dbReference type="EC" id="2.7.13.3"/>
    </reaction>
</comment>
<feature type="domain" description="PAC" evidence="7">
    <location>
        <begin position="454"/>
        <end position="507"/>
    </location>
</feature>
<dbReference type="SMART" id="SM00091">
    <property type="entry name" value="PAS"/>
    <property type="match status" value="7"/>
</dbReference>
<feature type="domain" description="PAC" evidence="7">
    <location>
        <begin position="327"/>
        <end position="380"/>
    </location>
</feature>
<feature type="domain" description="PAC" evidence="7">
    <location>
        <begin position="701"/>
        <end position="754"/>
    </location>
</feature>
<feature type="domain" description="PAS" evidence="6">
    <location>
        <begin position="132"/>
        <end position="206"/>
    </location>
</feature>
<dbReference type="InterPro" id="IPR052162">
    <property type="entry name" value="Sensor_kinase/Photoreceptor"/>
</dbReference>
<accession>D6TV15</accession>
<dbReference type="Pfam" id="PF00989">
    <property type="entry name" value="PAS"/>
    <property type="match status" value="1"/>
</dbReference>
<feature type="domain" description="PAS" evidence="6">
    <location>
        <begin position="381"/>
        <end position="451"/>
    </location>
</feature>
<dbReference type="GO" id="GO:0004673">
    <property type="term" value="F:protein histidine kinase activity"/>
    <property type="evidence" value="ECO:0007669"/>
    <property type="project" value="UniProtKB-EC"/>
</dbReference>
<dbReference type="EC" id="2.7.13.3" evidence="2"/>
<dbReference type="EMBL" id="ADVG01000003">
    <property type="protein sequence ID" value="EFH85341.1"/>
    <property type="molecule type" value="Genomic_DNA"/>
</dbReference>
<dbReference type="PANTHER" id="PTHR43304">
    <property type="entry name" value="PHYTOCHROME-LIKE PROTEIN CPH1"/>
    <property type="match status" value="1"/>
</dbReference>
<evidence type="ECO:0000256" key="3">
    <source>
        <dbReference type="ARBA" id="ARBA00022553"/>
    </source>
</evidence>
<evidence type="ECO:0000256" key="4">
    <source>
        <dbReference type="ARBA" id="ARBA00022679"/>
    </source>
</evidence>
<dbReference type="Pfam" id="PF08447">
    <property type="entry name" value="PAS_3"/>
    <property type="match status" value="5"/>
</dbReference>
<dbReference type="CDD" id="cd00130">
    <property type="entry name" value="PAS"/>
    <property type="match status" value="7"/>
</dbReference>
<dbReference type="Gene3D" id="3.30.450.20">
    <property type="entry name" value="PAS domain"/>
    <property type="match status" value="7"/>
</dbReference>
<dbReference type="PANTHER" id="PTHR43304:SF1">
    <property type="entry name" value="PAC DOMAIN-CONTAINING PROTEIN"/>
    <property type="match status" value="1"/>
</dbReference>
<dbReference type="STRING" id="485913.Krac_6537"/>
<feature type="domain" description="PAS" evidence="6">
    <location>
        <begin position="628"/>
        <end position="698"/>
    </location>
</feature>
<organism evidence="8 9">
    <name type="scientific">Ktedonobacter racemifer DSM 44963</name>
    <dbReference type="NCBI Taxonomy" id="485913"/>
    <lineage>
        <taxon>Bacteria</taxon>
        <taxon>Bacillati</taxon>
        <taxon>Chloroflexota</taxon>
        <taxon>Ktedonobacteria</taxon>
        <taxon>Ktedonobacterales</taxon>
        <taxon>Ktedonobacteraceae</taxon>
        <taxon>Ktedonobacter</taxon>
    </lineage>
</organism>
<dbReference type="AlphaFoldDB" id="D6TV15"/>
<dbReference type="eggNOG" id="COG4191">
    <property type="taxonomic scope" value="Bacteria"/>
</dbReference>
<evidence type="ECO:0000256" key="1">
    <source>
        <dbReference type="ARBA" id="ARBA00000085"/>
    </source>
</evidence>
<dbReference type="Pfam" id="PF08448">
    <property type="entry name" value="PAS_4"/>
    <property type="match status" value="1"/>
</dbReference>
<dbReference type="FunFam" id="3.30.450.20:FF:000099">
    <property type="entry name" value="Sensory box sensor histidine kinase"/>
    <property type="match status" value="4"/>
</dbReference>
<keyword evidence="5" id="KW-0418">Kinase</keyword>
<dbReference type="InterPro" id="IPR013767">
    <property type="entry name" value="PAS_fold"/>
</dbReference>
<dbReference type="InterPro" id="IPR000700">
    <property type="entry name" value="PAS-assoc_C"/>
</dbReference>
<evidence type="ECO:0000259" key="6">
    <source>
        <dbReference type="PROSITE" id="PS50112"/>
    </source>
</evidence>
<feature type="domain" description="PAC" evidence="7">
    <location>
        <begin position="574"/>
        <end position="627"/>
    </location>
</feature>
<protein>
    <recommendedName>
        <fullName evidence="2">histidine kinase</fullName>
        <ecNumber evidence="2">2.7.13.3</ecNumber>
    </recommendedName>
</protein>
<dbReference type="InterPro" id="IPR000014">
    <property type="entry name" value="PAS"/>
</dbReference>
<evidence type="ECO:0000256" key="5">
    <source>
        <dbReference type="ARBA" id="ARBA00022777"/>
    </source>
</evidence>
<name>D6TV15_KTERA</name>
<proteinExistence type="predicted"/>
<evidence type="ECO:0000313" key="8">
    <source>
        <dbReference type="EMBL" id="EFH85341.1"/>
    </source>
</evidence>
<dbReference type="Proteomes" id="UP000004508">
    <property type="component" value="Unassembled WGS sequence"/>
</dbReference>
<dbReference type="InterPro" id="IPR001610">
    <property type="entry name" value="PAC"/>
</dbReference>
<reference evidence="8 9" key="1">
    <citation type="journal article" date="2011" name="Stand. Genomic Sci.">
        <title>Non-contiguous finished genome sequence and contextual data of the filamentous soil bacterium Ktedonobacter racemifer type strain (SOSP1-21).</title>
        <authorList>
            <person name="Chang Y.J."/>
            <person name="Land M."/>
            <person name="Hauser L."/>
            <person name="Chertkov O."/>
            <person name="Del Rio T.G."/>
            <person name="Nolan M."/>
            <person name="Copeland A."/>
            <person name="Tice H."/>
            <person name="Cheng J.F."/>
            <person name="Lucas S."/>
            <person name="Han C."/>
            <person name="Goodwin L."/>
            <person name="Pitluck S."/>
            <person name="Ivanova N."/>
            <person name="Ovchinikova G."/>
            <person name="Pati A."/>
            <person name="Chen A."/>
            <person name="Palaniappan K."/>
            <person name="Mavromatis K."/>
            <person name="Liolios K."/>
            <person name="Brettin T."/>
            <person name="Fiebig A."/>
            <person name="Rohde M."/>
            <person name="Abt B."/>
            <person name="Goker M."/>
            <person name="Detter J.C."/>
            <person name="Woyke T."/>
            <person name="Bristow J."/>
            <person name="Eisen J.A."/>
            <person name="Markowitz V."/>
            <person name="Hugenholtz P."/>
            <person name="Kyrpides N.C."/>
            <person name="Klenk H.P."/>
            <person name="Lapidus A."/>
        </authorList>
    </citation>
    <scope>NUCLEOTIDE SEQUENCE [LARGE SCALE GENOMIC DNA]</scope>
    <source>
        <strain evidence="9">DSM 44963</strain>
    </source>
</reference>
<dbReference type="InParanoid" id="D6TV15"/>
<gene>
    <name evidence="8" type="ORF">Krac_6537</name>
</gene>